<proteinExistence type="predicted"/>
<dbReference type="AlphaFoldDB" id="A0A8H8RRM9"/>
<evidence type="ECO:0000313" key="2">
    <source>
        <dbReference type="EMBL" id="TVY38351.1"/>
    </source>
</evidence>
<organism evidence="2 3">
    <name type="scientific">Lachnellula subtilissima</name>
    <dbReference type="NCBI Taxonomy" id="602034"/>
    <lineage>
        <taxon>Eukaryota</taxon>
        <taxon>Fungi</taxon>
        <taxon>Dikarya</taxon>
        <taxon>Ascomycota</taxon>
        <taxon>Pezizomycotina</taxon>
        <taxon>Leotiomycetes</taxon>
        <taxon>Helotiales</taxon>
        <taxon>Lachnaceae</taxon>
        <taxon>Lachnellula</taxon>
    </lineage>
</organism>
<comment type="caution">
    <text evidence="2">The sequence shown here is derived from an EMBL/GenBank/DDBJ whole genome shotgun (WGS) entry which is preliminary data.</text>
</comment>
<gene>
    <name evidence="2" type="ORF">LSUB1_G002624</name>
</gene>
<dbReference type="EMBL" id="QGMJ01000290">
    <property type="protein sequence ID" value="TVY38351.1"/>
    <property type="molecule type" value="Genomic_DNA"/>
</dbReference>
<dbReference type="Proteomes" id="UP000462212">
    <property type="component" value="Unassembled WGS sequence"/>
</dbReference>
<reference evidence="2 3" key="1">
    <citation type="submission" date="2018-05" db="EMBL/GenBank/DDBJ databases">
        <title>Genome sequencing and assembly of the regulated plant pathogen Lachnellula willkommii and related sister species for the development of diagnostic species identification markers.</title>
        <authorList>
            <person name="Giroux E."/>
            <person name="Bilodeau G."/>
        </authorList>
    </citation>
    <scope>NUCLEOTIDE SEQUENCE [LARGE SCALE GENOMIC DNA]</scope>
    <source>
        <strain evidence="2 3">CBS 197.66</strain>
    </source>
</reference>
<evidence type="ECO:0000259" key="1">
    <source>
        <dbReference type="Pfam" id="PF22893"/>
    </source>
</evidence>
<accession>A0A8H8RRM9</accession>
<name>A0A8H8RRM9_9HELO</name>
<dbReference type="PANTHER" id="PTHR38886:SF1">
    <property type="entry name" value="NACHT-NTPASE AND P-LOOP NTPASES N-TERMINAL DOMAIN-CONTAINING PROTEIN"/>
    <property type="match status" value="1"/>
</dbReference>
<keyword evidence="3" id="KW-1185">Reference proteome</keyword>
<protein>
    <recommendedName>
        <fullName evidence="1">Ubiquitin-like domain-containing protein</fullName>
    </recommendedName>
</protein>
<dbReference type="OrthoDB" id="3045089at2759"/>
<dbReference type="InterPro" id="IPR054464">
    <property type="entry name" value="ULD_fung"/>
</dbReference>
<evidence type="ECO:0000313" key="3">
    <source>
        <dbReference type="Proteomes" id="UP000462212"/>
    </source>
</evidence>
<feature type="domain" description="Ubiquitin-like" evidence="1">
    <location>
        <begin position="209"/>
        <end position="293"/>
    </location>
</feature>
<sequence length="337" mass="37646">MPVGFGFSVGDFIAAIELVGTVIDALQRSGSAATEYRELISQLVCLENALLQVKRLDFDDGYRCIEARSVAVLGCGISAAFGVWWEGGRKSDARAGWMKIKWAVFKRDDIASFKANLVGHTESINLLLAALQMSKAITHEKKQDERHQTLAGRVQENYFDCMQRLSAITELGKRLLEMTTTVMTTTVKVFQAVLEIQHLLSRIPGQVERQQPVYLLDAIGRPTPFHLEFIRSAEALVAVLKINFQKYGRGAEKIERGEFAIQDSATTRDINLEADWEISFFPGQRVDMSMIVTRYGYSTGSDDKGNCPFCEHASSLLGEHKTLDIEWLVLFSSLCPP</sequence>
<dbReference type="PANTHER" id="PTHR38886">
    <property type="entry name" value="SESA DOMAIN-CONTAINING PROTEIN"/>
    <property type="match status" value="1"/>
</dbReference>
<dbReference type="Pfam" id="PF22893">
    <property type="entry name" value="ULD_2"/>
    <property type="match status" value="1"/>
</dbReference>